<dbReference type="NCBIfam" id="TIGR00369">
    <property type="entry name" value="unchar_dom_1"/>
    <property type="match status" value="1"/>
</dbReference>
<comment type="similarity">
    <text evidence="1">Belongs to the thioesterase PaaI family.</text>
</comment>
<organism evidence="4 5">
    <name type="scientific">Caulobacter mirabilis</name>
    <dbReference type="NCBI Taxonomy" id="69666"/>
    <lineage>
        <taxon>Bacteria</taxon>
        <taxon>Pseudomonadati</taxon>
        <taxon>Pseudomonadota</taxon>
        <taxon>Alphaproteobacteria</taxon>
        <taxon>Caulobacterales</taxon>
        <taxon>Caulobacteraceae</taxon>
        <taxon>Caulobacter</taxon>
    </lineage>
</organism>
<dbReference type="EMBL" id="CP024201">
    <property type="protein sequence ID" value="ATQ44374.1"/>
    <property type="molecule type" value="Genomic_DNA"/>
</dbReference>
<evidence type="ECO:0000256" key="1">
    <source>
        <dbReference type="ARBA" id="ARBA00008324"/>
    </source>
</evidence>
<dbReference type="Pfam" id="PF03061">
    <property type="entry name" value="4HBT"/>
    <property type="match status" value="1"/>
</dbReference>
<dbReference type="PANTHER" id="PTHR21660:SF1">
    <property type="entry name" value="ACYL-COENZYME A THIOESTERASE 13"/>
    <property type="match status" value="1"/>
</dbReference>
<name>A0A2D2B2A6_9CAUL</name>
<accession>A0A2D2B2A6</accession>
<dbReference type="InterPro" id="IPR029069">
    <property type="entry name" value="HotDog_dom_sf"/>
</dbReference>
<dbReference type="GO" id="GO:0047617">
    <property type="term" value="F:fatty acyl-CoA hydrolase activity"/>
    <property type="evidence" value="ECO:0007669"/>
    <property type="project" value="InterPro"/>
</dbReference>
<dbReference type="InterPro" id="IPR006683">
    <property type="entry name" value="Thioestr_dom"/>
</dbReference>
<dbReference type="SUPFAM" id="SSF54637">
    <property type="entry name" value="Thioesterase/thiol ester dehydrase-isomerase"/>
    <property type="match status" value="1"/>
</dbReference>
<protein>
    <submittedName>
        <fullName evidence="4">Thioesterase</fullName>
    </submittedName>
</protein>
<keyword evidence="2" id="KW-0378">Hydrolase</keyword>
<dbReference type="Proteomes" id="UP000228945">
    <property type="component" value="Chromosome"/>
</dbReference>
<dbReference type="InterPro" id="IPR003736">
    <property type="entry name" value="PAAI_dom"/>
</dbReference>
<sequence length="145" mass="16289">MTWATERLEALKRREATPPPVVETLRLGLVDDWGEGWARKRWEPDAGLLNGDGTVFGGYLAALADQMLTFAAMTVLTDAEAMRTTDLQIRFFKLVRSGPLIVEGRVVRRSRSLIHVEVDFRSEDGDLVARASGQQFVTPFPRESR</sequence>
<dbReference type="CDD" id="cd03443">
    <property type="entry name" value="PaaI_thioesterase"/>
    <property type="match status" value="1"/>
</dbReference>
<dbReference type="RefSeq" id="WP_099623622.1">
    <property type="nucleotide sequence ID" value="NZ_CP024201.1"/>
</dbReference>
<dbReference type="OrthoDB" id="8446488at2"/>
<dbReference type="KEGG" id="cmb:CSW64_19280"/>
<dbReference type="Gene3D" id="3.10.129.10">
    <property type="entry name" value="Hotdog Thioesterase"/>
    <property type="match status" value="1"/>
</dbReference>
<keyword evidence="5" id="KW-1185">Reference proteome</keyword>
<evidence type="ECO:0000313" key="5">
    <source>
        <dbReference type="Proteomes" id="UP000228945"/>
    </source>
</evidence>
<proteinExistence type="inferred from homology"/>
<feature type="domain" description="Thioesterase" evidence="3">
    <location>
        <begin position="53"/>
        <end position="129"/>
    </location>
</feature>
<evidence type="ECO:0000313" key="4">
    <source>
        <dbReference type="EMBL" id="ATQ44374.1"/>
    </source>
</evidence>
<dbReference type="AlphaFoldDB" id="A0A2D2B2A6"/>
<gene>
    <name evidence="4" type="ORF">CSW64_19280</name>
</gene>
<dbReference type="InterPro" id="IPR039298">
    <property type="entry name" value="ACOT13"/>
</dbReference>
<dbReference type="PANTHER" id="PTHR21660">
    <property type="entry name" value="THIOESTERASE SUPERFAMILY MEMBER-RELATED"/>
    <property type="match status" value="1"/>
</dbReference>
<evidence type="ECO:0000259" key="3">
    <source>
        <dbReference type="Pfam" id="PF03061"/>
    </source>
</evidence>
<reference evidence="4 5" key="1">
    <citation type="submission" date="2017-10" db="EMBL/GenBank/DDBJ databases">
        <title>Genome sequence of Caulobacter mirabilis FWC38.</title>
        <authorList>
            <person name="Fiebig A."/>
            <person name="Crosson S."/>
        </authorList>
    </citation>
    <scope>NUCLEOTIDE SEQUENCE [LARGE SCALE GENOMIC DNA]</scope>
    <source>
        <strain evidence="4 5">FWC 38</strain>
    </source>
</reference>
<evidence type="ECO:0000256" key="2">
    <source>
        <dbReference type="ARBA" id="ARBA00022801"/>
    </source>
</evidence>